<name>A0A7J6NEK6_PEROL</name>
<reference evidence="2 3" key="1">
    <citation type="submission" date="2020-04" db="EMBL/GenBank/DDBJ databases">
        <title>Perkinsus olseni comparative genomics.</title>
        <authorList>
            <person name="Bogema D.R."/>
        </authorList>
    </citation>
    <scope>NUCLEOTIDE SEQUENCE [LARGE SCALE GENOMIC DNA]</scope>
    <source>
        <strain evidence="2">00978-12</strain>
    </source>
</reference>
<evidence type="ECO:0000313" key="2">
    <source>
        <dbReference type="EMBL" id="KAF4682322.1"/>
    </source>
</evidence>
<gene>
    <name evidence="2" type="ORF">FOZ60_010739</name>
</gene>
<organism evidence="2 3">
    <name type="scientific">Perkinsus olseni</name>
    <name type="common">Perkinsus atlanticus</name>
    <dbReference type="NCBI Taxonomy" id="32597"/>
    <lineage>
        <taxon>Eukaryota</taxon>
        <taxon>Sar</taxon>
        <taxon>Alveolata</taxon>
        <taxon>Perkinsozoa</taxon>
        <taxon>Perkinsea</taxon>
        <taxon>Perkinsida</taxon>
        <taxon>Perkinsidae</taxon>
        <taxon>Perkinsus</taxon>
    </lineage>
</organism>
<dbReference type="OrthoDB" id="445734at2759"/>
<protein>
    <submittedName>
        <fullName evidence="2">Uncharacterized protein</fullName>
    </submittedName>
</protein>
<dbReference type="EMBL" id="JABANP010000441">
    <property type="protein sequence ID" value="KAF4682322.1"/>
    <property type="molecule type" value="Genomic_DNA"/>
</dbReference>
<evidence type="ECO:0000313" key="3">
    <source>
        <dbReference type="Proteomes" id="UP000541610"/>
    </source>
</evidence>
<evidence type="ECO:0000256" key="1">
    <source>
        <dbReference type="SAM" id="MobiDB-lite"/>
    </source>
</evidence>
<dbReference type="InterPro" id="IPR043502">
    <property type="entry name" value="DNA/RNA_pol_sf"/>
</dbReference>
<feature type="region of interest" description="Disordered" evidence="1">
    <location>
        <begin position="96"/>
        <end position="126"/>
    </location>
</feature>
<sequence length="958" mass="104669">MVKALAASSEVADEVVNSLSVNGLTSAQLLGFLSSSMARVTSTLSIAAAATLESLAEEVGSVIRKRRKLHAESDAATQRSTVQVEAIINQSVKNFYSPGDDSIDGKDKRRSDGGPGPKTASKSKSPESVADWSQCFLRFALLVAGTVEPKTLSPVDIPAYGSRILSLVRSMPMSTILIYDDCYRRGIAPLIACGTDLTLRQCYLSDSNPALLAEVVSYLVRSTSARRGMGGSSSSSRIAAAAIPSTGRPAGTLPEAPALGAIGADMHTIYLTSLLGTRCCCVTNSHVGKEPEELTKQWSGHEITAHPSLKRHVEELHSSGLDLRRRKMDPRVFATARGSNPVRSRGLGHLCVSATEEDVTAVSEVVGRAAERLVPRLCTALGCSPRTAAWGSPVRAELGWAFCQALEVPDAVVFREIDEGLSLGVESPLKPSGVLPEAKSKTQVNREMEVFHLTKAHRNFLSVEANPETCLTLLRQEVRLGRMTEMSLDEAQKNPNRLYARMALLRKGDGSHRLIEDHTASSLNGSCQLTETCSLPRACDISAVLWDLFESDGRSGEAAAACGCHGPAPQPDEEDDFLLFKFDITGAYKYLFLAESERPRTSARLSQEVFESKALPFGAAVSPYHWCRGSAGVVRLIGALLRWILTHEKCLSLLYIDDGLLAVRRKMYWLACSLAVLVDLLAEFDDKRRVEAPKLEALGKLIFATQLTRQLKGYLQPSYALLNTFERKKKAGRPLGTIKLSEDSKSLKAIRFWLQVVRRPRAPTSPTVESRKLLFGASDASVDFLAGWISDGLHGRWFRSSTDDPVVRSWVRRYGNSSDQSPSHRDIALGDLNTTYTKSKENWLADRLSRGLGVDLGRTLCPVGEEATPKVFPEWSGSNHPKRGQVRSLIDRTGRENAKRYAADFAQCGLADSTNELYDRTVNFYKQVVGSTCFSLTVPVFQLFVWALVKCQYACSSA</sequence>
<feature type="compositionally biased region" description="Basic and acidic residues" evidence="1">
    <location>
        <begin position="103"/>
        <end position="112"/>
    </location>
</feature>
<comment type="caution">
    <text evidence="2">The sequence shown here is derived from an EMBL/GenBank/DDBJ whole genome shotgun (WGS) entry which is preliminary data.</text>
</comment>
<proteinExistence type="predicted"/>
<dbReference type="AlphaFoldDB" id="A0A7J6NEK6"/>
<dbReference type="SUPFAM" id="SSF56672">
    <property type="entry name" value="DNA/RNA polymerases"/>
    <property type="match status" value="1"/>
</dbReference>
<accession>A0A7J6NEK6</accession>
<dbReference type="Proteomes" id="UP000541610">
    <property type="component" value="Unassembled WGS sequence"/>
</dbReference>